<dbReference type="Proteomes" id="UP001519325">
    <property type="component" value="Unassembled WGS sequence"/>
</dbReference>
<evidence type="ECO:0000313" key="1">
    <source>
        <dbReference type="EMBL" id="MBP2189675.1"/>
    </source>
</evidence>
<organism evidence="1 2">
    <name type="scientific">Nocardia goodfellowii</name>
    <dbReference type="NCBI Taxonomy" id="882446"/>
    <lineage>
        <taxon>Bacteria</taxon>
        <taxon>Bacillati</taxon>
        <taxon>Actinomycetota</taxon>
        <taxon>Actinomycetes</taxon>
        <taxon>Mycobacteriales</taxon>
        <taxon>Nocardiaceae</taxon>
        <taxon>Nocardia</taxon>
    </lineage>
</organism>
<comment type="caution">
    <text evidence="1">The sequence shown here is derived from an EMBL/GenBank/DDBJ whole genome shotgun (WGS) entry which is preliminary data.</text>
</comment>
<name>A0ABS4QDB3_9NOCA</name>
<sequence length="368" mass="41733">MTLSFRQHLANIQDMDEFDEDAVLAKIHLVDGDILMLSGSLVDGSGTPSSDFDFCVIAQSEDERFHRDTFPRENHMRYYTSGDRVKASFDYLPDSLLGVDVEYWTVQGISDMLAAHRRLYNHLTSRARKSSSFASSAVDFRLLSRLTYGVPLTSATEFQTLRNGVMAGEVAYTAFRTAVGSYPDFRDLVGMWVQGDYESALIAARKLGIDTFRGLTHVYGNTNRNPKYLGRFLARLPESLFELTERFRELNAYGVAGAAQASAAILAWLDLIDLAFAEIRRVRDDVEAFVDRERFLDLLKQELHETMSWNPEISNEYCFRSREAQEDVPTLRELLEAMEKRGAVEHRLPLERWAAGRLAPAGENNRSA</sequence>
<dbReference type="RefSeq" id="WP_209888702.1">
    <property type="nucleotide sequence ID" value="NZ_JAGGMR010000001.1"/>
</dbReference>
<protein>
    <recommendedName>
        <fullName evidence="3">Polymerase nucleotidyl transferase domain-containing protein</fullName>
    </recommendedName>
</protein>
<evidence type="ECO:0008006" key="3">
    <source>
        <dbReference type="Google" id="ProtNLM"/>
    </source>
</evidence>
<dbReference type="EMBL" id="JAGGMR010000001">
    <property type="protein sequence ID" value="MBP2189675.1"/>
    <property type="molecule type" value="Genomic_DNA"/>
</dbReference>
<keyword evidence="2" id="KW-1185">Reference proteome</keyword>
<gene>
    <name evidence="1" type="ORF">BJ987_002576</name>
</gene>
<accession>A0ABS4QDB3</accession>
<evidence type="ECO:0000313" key="2">
    <source>
        <dbReference type="Proteomes" id="UP001519325"/>
    </source>
</evidence>
<proteinExistence type="predicted"/>
<reference evidence="1 2" key="1">
    <citation type="submission" date="2021-03" db="EMBL/GenBank/DDBJ databases">
        <title>Sequencing the genomes of 1000 actinobacteria strains.</title>
        <authorList>
            <person name="Klenk H.-P."/>
        </authorList>
    </citation>
    <scope>NUCLEOTIDE SEQUENCE [LARGE SCALE GENOMIC DNA]</scope>
    <source>
        <strain evidence="1 2">DSM 45516</strain>
    </source>
</reference>